<dbReference type="InterPro" id="IPR002372">
    <property type="entry name" value="PQQ_rpt_dom"/>
</dbReference>
<dbReference type="InterPro" id="IPR015943">
    <property type="entry name" value="WD40/YVTN_repeat-like_dom_sf"/>
</dbReference>
<dbReference type="InterPro" id="IPR018391">
    <property type="entry name" value="PQQ_b-propeller_rpt"/>
</dbReference>
<sequence length="374" mass="40425">MIVSLGVLISACGIFSDDEVEQPRELVDIDASVELEELWTANIGNGQGDSYLHLGPSIDGQYIYAAANNGEVYSLNKETGDRQWQRDTDDVISGAIGVGGGMVVYGTLDAQVVALDADNGDELWRSSVSSEILAAPQTDGRRVVAQTVDGRLLALDAENGEQVWAYESSVPALSLRGSSKPIITGNTVVSGFANGMVAALDATDGFIMWEERVAVPQGRYDIERIIDIDGDPVLIGGTVYVGSFQGNLMGLDLQSGRIVWGMPGSTYRSLTLGLGNVYWANSESHLFAVQNNTDSEVWENDDLRLRRVTSPVAFNNYLAVGDFEGYLHLLSQIDGRIVGRTRVDSDGLRSNIVADGRMLYVYGNSGRLVAYRLP</sequence>
<comment type="caution">
    <text evidence="6">The sequence shown here is derived from an EMBL/GenBank/DDBJ whole genome shotgun (WGS) entry which is preliminary data.</text>
</comment>
<comment type="function">
    <text evidence="4">Part of the outer membrane protein assembly complex, which is involved in assembly and insertion of beta-barrel proteins into the outer membrane.</text>
</comment>
<accession>A0A917LT65</accession>
<dbReference type="NCBIfam" id="TIGR03300">
    <property type="entry name" value="assembly_YfgL"/>
    <property type="match status" value="1"/>
</dbReference>
<dbReference type="EMBL" id="BMIY01000004">
    <property type="protein sequence ID" value="GGG55395.1"/>
    <property type="molecule type" value="Genomic_DNA"/>
</dbReference>
<comment type="similarity">
    <text evidence="4">Belongs to the BamB family.</text>
</comment>
<name>A0A917LT65_9GAMM</name>
<comment type="subunit">
    <text evidence="4">Part of the Bam complex.</text>
</comment>
<keyword evidence="3 4" id="KW-0998">Cell outer membrane</keyword>
<proteinExistence type="inferred from homology"/>
<dbReference type="GO" id="GO:0051205">
    <property type="term" value="P:protein insertion into membrane"/>
    <property type="evidence" value="ECO:0007669"/>
    <property type="project" value="UniProtKB-UniRule"/>
</dbReference>
<feature type="domain" description="Pyrrolo-quinoline quinone repeat" evidence="5">
    <location>
        <begin position="69"/>
        <end position="299"/>
    </location>
</feature>
<evidence type="ECO:0000256" key="1">
    <source>
        <dbReference type="ARBA" id="ARBA00022729"/>
    </source>
</evidence>
<dbReference type="PANTHER" id="PTHR34512:SF30">
    <property type="entry name" value="OUTER MEMBRANE PROTEIN ASSEMBLY FACTOR BAMB"/>
    <property type="match status" value="1"/>
</dbReference>
<dbReference type="SUPFAM" id="SSF50998">
    <property type="entry name" value="Quinoprotein alcohol dehydrogenase-like"/>
    <property type="match status" value="1"/>
</dbReference>
<evidence type="ECO:0000256" key="2">
    <source>
        <dbReference type="ARBA" id="ARBA00023136"/>
    </source>
</evidence>
<keyword evidence="1 4" id="KW-0732">Signal</keyword>
<reference evidence="6" key="2">
    <citation type="submission" date="2020-09" db="EMBL/GenBank/DDBJ databases">
        <authorList>
            <person name="Sun Q."/>
            <person name="Zhou Y."/>
        </authorList>
    </citation>
    <scope>NUCLEOTIDE SEQUENCE</scope>
    <source>
        <strain evidence="6">CGMCC 1.15425</strain>
    </source>
</reference>
<gene>
    <name evidence="4 6" type="primary">bamB</name>
    <name evidence="6" type="ORF">GCM10011403_10600</name>
</gene>
<dbReference type="AlphaFoldDB" id="A0A917LT65"/>
<dbReference type="PANTHER" id="PTHR34512">
    <property type="entry name" value="CELL SURFACE PROTEIN"/>
    <property type="match status" value="1"/>
</dbReference>
<comment type="subcellular location">
    <subcellularLocation>
        <location evidence="4">Cell outer membrane</location>
    </subcellularLocation>
</comment>
<evidence type="ECO:0000313" key="7">
    <source>
        <dbReference type="Proteomes" id="UP000627715"/>
    </source>
</evidence>
<dbReference type="Proteomes" id="UP000627715">
    <property type="component" value="Unassembled WGS sequence"/>
</dbReference>
<dbReference type="Pfam" id="PF13360">
    <property type="entry name" value="PQQ_2"/>
    <property type="match status" value="1"/>
</dbReference>
<evidence type="ECO:0000313" key="6">
    <source>
        <dbReference type="EMBL" id="GGG55395.1"/>
    </source>
</evidence>
<keyword evidence="2 4" id="KW-0472">Membrane</keyword>
<evidence type="ECO:0000256" key="3">
    <source>
        <dbReference type="ARBA" id="ARBA00023237"/>
    </source>
</evidence>
<protein>
    <recommendedName>
        <fullName evidence="4">Outer membrane protein assembly factor BamB</fullName>
    </recommendedName>
</protein>
<dbReference type="GO" id="GO:0009279">
    <property type="term" value="C:cell outer membrane"/>
    <property type="evidence" value="ECO:0007669"/>
    <property type="project" value="UniProtKB-SubCell"/>
</dbReference>
<evidence type="ECO:0000259" key="5">
    <source>
        <dbReference type="Pfam" id="PF13360"/>
    </source>
</evidence>
<dbReference type="SMART" id="SM00564">
    <property type="entry name" value="PQQ"/>
    <property type="match status" value="6"/>
</dbReference>
<evidence type="ECO:0000256" key="4">
    <source>
        <dbReference type="HAMAP-Rule" id="MF_00923"/>
    </source>
</evidence>
<keyword evidence="7" id="KW-1185">Reference proteome</keyword>
<dbReference type="GO" id="GO:0043165">
    <property type="term" value="P:Gram-negative-bacterium-type cell outer membrane assembly"/>
    <property type="evidence" value="ECO:0007669"/>
    <property type="project" value="UniProtKB-UniRule"/>
</dbReference>
<dbReference type="Gene3D" id="2.130.10.10">
    <property type="entry name" value="YVTN repeat-like/Quinoprotein amine dehydrogenase"/>
    <property type="match status" value="1"/>
</dbReference>
<dbReference type="InterPro" id="IPR011047">
    <property type="entry name" value="Quinoprotein_ADH-like_sf"/>
</dbReference>
<dbReference type="HAMAP" id="MF_00923">
    <property type="entry name" value="OM_assembly_BamB"/>
    <property type="match status" value="1"/>
</dbReference>
<dbReference type="InterPro" id="IPR017687">
    <property type="entry name" value="BamB"/>
</dbReference>
<organism evidence="6 7">
    <name type="scientific">Pseudohongiella nitratireducens</name>
    <dbReference type="NCBI Taxonomy" id="1768907"/>
    <lineage>
        <taxon>Bacteria</taxon>
        <taxon>Pseudomonadati</taxon>
        <taxon>Pseudomonadota</taxon>
        <taxon>Gammaproteobacteria</taxon>
        <taxon>Pseudomonadales</taxon>
        <taxon>Pseudohongiellaceae</taxon>
        <taxon>Pseudohongiella</taxon>
    </lineage>
</organism>
<reference evidence="6" key="1">
    <citation type="journal article" date="2014" name="Int. J. Syst. Evol. Microbiol.">
        <title>Complete genome sequence of Corynebacterium casei LMG S-19264T (=DSM 44701T), isolated from a smear-ripened cheese.</title>
        <authorList>
            <consortium name="US DOE Joint Genome Institute (JGI-PGF)"/>
            <person name="Walter F."/>
            <person name="Albersmeier A."/>
            <person name="Kalinowski J."/>
            <person name="Ruckert C."/>
        </authorList>
    </citation>
    <scope>NUCLEOTIDE SEQUENCE</scope>
    <source>
        <strain evidence="6">CGMCC 1.15425</strain>
    </source>
</reference>